<accession>A0A517ZMW3</accession>
<dbReference type="RefSeq" id="WP_145376099.1">
    <property type="nucleotide sequence ID" value="NZ_CP036276.1"/>
</dbReference>
<dbReference type="Pfam" id="PF02655">
    <property type="entry name" value="ATP-grasp_3"/>
    <property type="match status" value="1"/>
</dbReference>
<keyword evidence="3" id="KW-1185">Reference proteome</keyword>
<name>A0A517ZMW3_9PLAN</name>
<gene>
    <name evidence="2" type="ORF">Mal52_22830</name>
</gene>
<dbReference type="GO" id="GO:0005524">
    <property type="term" value="F:ATP binding"/>
    <property type="evidence" value="ECO:0007669"/>
    <property type="project" value="InterPro"/>
</dbReference>
<protein>
    <submittedName>
        <fullName evidence="2">ATP-grasp domain protein</fullName>
    </submittedName>
</protein>
<dbReference type="InterPro" id="IPR003806">
    <property type="entry name" value="ATP-grasp_PylC-type"/>
</dbReference>
<dbReference type="Proteomes" id="UP000319383">
    <property type="component" value="Chromosome"/>
</dbReference>
<organism evidence="2 3">
    <name type="scientific">Symmachiella dynata</name>
    <dbReference type="NCBI Taxonomy" id="2527995"/>
    <lineage>
        <taxon>Bacteria</taxon>
        <taxon>Pseudomonadati</taxon>
        <taxon>Planctomycetota</taxon>
        <taxon>Planctomycetia</taxon>
        <taxon>Planctomycetales</taxon>
        <taxon>Planctomycetaceae</taxon>
        <taxon>Symmachiella</taxon>
    </lineage>
</organism>
<dbReference type="Gene3D" id="3.30.470.20">
    <property type="entry name" value="ATP-grasp fold, B domain"/>
    <property type="match status" value="1"/>
</dbReference>
<evidence type="ECO:0000259" key="1">
    <source>
        <dbReference type="Pfam" id="PF02655"/>
    </source>
</evidence>
<dbReference type="SUPFAM" id="SSF56059">
    <property type="entry name" value="Glutathione synthetase ATP-binding domain-like"/>
    <property type="match status" value="1"/>
</dbReference>
<reference evidence="2 3" key="1">
    <citation type="submission" date="2019-02" db="EMBL/GenBank/DDBJ databases">
        <title>Deep-cultivation of Planctomycetes and their phenomic and genomic characterization uncovers novel biology.</title>
        <authorList>
            <person name="Wiegand S."/>
            <person name="Jogler M."/>
            <person name="Boedeker C."/>
            <person name="Pinto D."/>
            <person name="Vollmers J."/>
            <person name="Rivas-Marin E."/>
            <person name="Kohn T."/>
            <person name="Peeters S.H."/>
            <person name="Heuer A."/>
            <person name="Rast P."/>
            <person name="Oberbeckmann S."/>
            <person name="Bunk B."/>
            <person name="Jeske O."/>
            <person name="Meyerdierks A."/>
            <person name="Storesund J.E."/>
            <person name="Kallscheuer N."/>
            <person name="Luecker S."/>
            <person name="Lage O.M."/>
            <person name="Pohl T."/>
            <person name="Merkel B.J."/>
            <person name="Hornburger P."/>
            <person name="Mueller R.-W."/>
            <person name="Bruemmer F."/>
            <person name="Labrenz M."/>
            <person name="Spormann A.M."/>
            <person name="Op den Camp H."/>
            <person name="Overmann J."/>
            <person name="Amann R."/>
            <person name="Jetten M.S.M."/>
            <person name="Mascher T."/>
            <person name="Medema M.H."/>
            <person name="Devos D.P."/>
            <person name="Kaster A.-K."/>
            <person name="Ovreas L."/>
            <person name="Rohde M."/>
            <person name="Galperin M.Y."/>
            <person name="Jogler C."/>
        </authorList>
    </citation>
    <scope>NUCLEOTIDE SEQUENCE [LARGE SCALE GENOMIC DNA]</scope>
    <source>
        <strain evidence="2 3">Mal52</strain>
    </source>
</reference>
<dbReference type="KEGG" id="sdyn:Mal52_22830"/>
<dbReference type="AlphaFoldDB" id="A0A517ZMW3"/>
<dbReference type="EMBL" id="CP036276">
    <property type="protein sequence ID" value="QDU43806.1"/>
    <property type="molecule type" value="Genomic_DNA"/>
</dbReference>
<evidence type="ECO:0000313" key="2">
    <source>
        <dbReference type="EMBL" id="QDU43806.1"/>
    </source>
</evidence>
<sequence>MPKERSPTNPQPLLICGASTRAAAFSALRAGIGPVCADLFADTDLARAATVVRIPRYPDDIAATVAQLPPADWLYTGALENFPQTVADIAAQRTLLGNSPATLARVRDPLALSHHLQEQDFPVLQVRAHRDQPEPDGTWVCKPLFSAGGTRIRRWNIAAAVSLLRHPPVYFQRRADGEAYSALFMAFPSGAELIGITRQLVGVAEFHATPFAYCGSIGPTTLPYAVERQIQEMGQTIAQFGEMRGLFGCDFLCDGATAWLTEVNPRYTASVEVFERCWDLPLLGWHCQVCRADAASAETEKTTRDDFRRQVAVSRVEQTGVAAKAIVFAPNAYAVPDLESRFAVSPLPWSPQIADIPAPGSTVEAGHPICTVFADGANDDDGFAQLVNLSKAIY</sequence>
<feature type="domain" description="ATP-grasp fold PylC-type" evidence="1">
    <location>
        <begin position="112"/>
        <end position="270"/>
    </location>
</feature>
<proteinExistence type="predicted"/>
<evidence type="ECO:0000313" key="3">
    <source>
        <dbReference type="Proteomes" id="UP000319383"/>
    </source>
</evidence>
<dbReference type="GO" id="GO:0046872">
    <property type="term" value="F:metal ion binding"/>
    <property type="evidence" value="ECO:0007669"/>
    <property type="project" value="InterPro"/>
</dbReference>